<protein>
    <submittedName>
        <fullName evidence="1">Uncharacterized protein</fullName>
    </submittedName>
</protein>
<proteinExistence type="predicted"/>
<reference evidence="1 2" key="1">
    <citation type="journal article" date="2022" name="New Phytol.">
        <title>Ecological generalism drives hyperdiversity of secondary metabolite gene clusters in xylarialean endophytes.</title>
        <authorList>
            <person name="Franco M.E.E."/>
            <person name="Wisecaver J.H."/>
            <person name="Arnold A.E."/>
            <person name="Ju Y.M."/>
            <person name="Slot J.C."/>
            <person name="Ahrendt S."/>
            <person name="Moore L.P."/>
            <person name="Eastman K.E."/>
            <person name="Scott K."/>
            <person name="Konkel Z."/>
            <person name="Mondo S.J."/>
            <person name="Kuo A."/>
            <person name="Hayes R.D."/>
            <person name="Haridas S."/>
            <person name="Andreopoulos B."/>
            <person name="Riley R."/>
            <person name="LaButti K."/>
            <person name="Pangilinan J."/>
            <person name="Lipzen A."/>
            <person name="Amirebrahimi M."/>
            <person name="Yan J."/>
            <person name="Adam C."/>
            <person name="Keymanesh K."/>
            <person name="Ng V."/>
            <person name="Louie K."/>
            <person name="Northen T."/>
            <person name="Drula E."/>
            <person name="Henrissat B."/>
            <person name="Hsieh H.M."/>
            <person name="Youens-Clark K."/>
            <person name="Lutzoni F."/>
            <person name="Miadlikowska J."/>
            <person name="Eastwood D.C."/>
            <person name="Hamelin R.C."/>
            <person name="Grigoriev I.V."/>
            <person name="U'Ren J.M."/>
        </authorList>
    </citation>
    <scope>NUCLEOTIDE SEQUENCE [LARGE SCALE GENOMIC DNA]</scope>
    <source>
        <strain evidence="1 2">ER1909</strain>
    </source>
</reference>
<evidence type="ECO:0000313" key="1">
    <source>
        <dbReference type="EMBL" id="KAI6088012.1"/>
    </source>
</evidence>
<comment type="caution">
    <text evidence="1">The sequence shown here is derived from an EMBL/GenBank/DDBJ whole genome shotgun (WGS) entry which is preliminary data.</text>
</comment>
<keyword evidence="2" id="KW-1185">Reference proteome</keyword>
<dbReference type="Proteomes" id="UP001497680">
    <property type="component" value="Unassembled WGS sequence"/>
</dbReference>
<gene>
    <name evidence="1" type="ORF">F4821DRAFT_258470</name>
</gene>
<dbReference type="EMBL" id="MU394304">
    <property type="protein sequence ID" value="KAI6088012.1"/>
    <property type="molecule type" value="Genomic_DNA"/>
</dbReference>
<accession>A0ACC0D5Q4</accession>
<sequence>MPSISASIVVDDGSYDPIVIEWQNERGRNRISRSRIRSGSRRRHSIPPQEHSREREARARYWARERSRIRELSRQRSRSRRRENPFGSFPDHSIPIHSYADYEVRDPYPHVWHQPPPAIYHPEPIHFRNPLPSSPGYNPMEGPRWRPRRPSPEPIYRRNPFEPLSRRRSPSPVALTIRPRRPSLHRSRTPRLGPPTYFDLDEHPRDVTFPTENALLYRMINTYRPLVGIVRHIVEDRLRLGIMPAVKFDMYAVHINPATGGVMITSHASGRAPIFCITLPYSVSPHNLQAVTDALKTSMEARHSPWYRQVGYLFRVSRDSRRPGGRDNMRYWLPPACVYRLAPCANGRDAYYRPRIRSPAPSQVQELAHTQVFDDESGDDDDEDDTLVDGMRRLVFDT</sequence>
<evidence type="ECO:0000313" key="2">
    <source>
        <dbReference type="Proteomes" id="UP001497680"/>
    </source>
</evidence>
<name>A0ACC0D5Q4_9PEZI</name>
<organism evidence="1 2">
    <name type="scientific">Hypoxylon rubiginosum</name>
    <dbReference type="NCBI Taxonomy" id="110542"/>
    <lineage>
        <taxon>Eukaryota</taxon>
        <taxon>Fungi</taxon>
        <taxon>Dikarya</taxon>
        <taxon>Ascomycota</taxon>
        <taxon>Pezizomycotina</taxon>
        <taxon>Sordariomycetes</taxon>
        <taxon>Xylariomycetidae</taxon>
        <taxon>Xylariales</taxon>
        <taxon>Hypoxylaceae</taxon>
        <taxon>Hypoxylon</taxon>
    </lineage>
</organism>